<evidence type="ECO:0000313" key="4">
    <source>
        <dbReference type="Proteomes" id="UP000032900"/>
    </source>
</evidence>
<evidence type="ECO:0000256" key="1">
    <source>
        <dbReference type="PIRSR" id="PIRSR602481-1"/>
    </source>
</evidence>
<feature type="binding site" evidence="1">
    <location>
        <position position="135"/>
    </location>
    <ligand>
        <name>Zn(2+)</name>
        <dbReference type="ChEBI" id="CHEBI:29105"/>
    </ligand>
</feature>
<dbReference type="InterPro" id="IPR036388">
    <property type="entry name" value="WH-like_DNA-bd_sf"/>
</dbReference>
<dbReference type="SUPFAM" id="SSF46785">
    <property type="entry name" value="Winged helix' DNA-binding domain"/>
    <property type="match status" value="1"/>
</dbReference>
<comment type="cofactor">
    <cofactor evidence="1">
        <name>Zn(2+)</name>
        <dbReference type="ChEBI" id="CHEBI:29105"/>
    </cofactor>
    <text evidence="1">Binds 1 zinc ion per subunit.</text>
</comment>
<dbReference type="Gene3D" id="1.10.10.10">
    <property type="entry name" value="Winged helix-like DNA-binding domain superfamily/Winged helix DNA-binding domain"/>
    <property type="match status" value="1"/>
</dbReference>
<feature type="binding site" evidence="1">
    <location>
        <position position="102"/>
    </location>
    <ligand>
        <name>Zn(2+)</name>
        <dbReference type="ChEBI" id="CHEBI:29105"/>
    </ligand>
</feature>
<dbReference type="InterPro" id="IPR002481">
    <property type="entry name" value="FUR"/>
</dbReference>
<dbReference type="Proteomes" id="UP000032900">
    <property type="component" value="Unassembled WGS sequence"/>
</dbReference>
<name>A0A0E9LVT0_9BACT</name>
<dbReference type="GO" id="GO:0003700">
    <property type="term" value="F:DNA-binding transcription factor activity"/>
    <property type="evidence" value="ECO:0007669"/>
    <property type="project" value="InterPro"/>
</dbReference>
<dbReference type="AlphaFoldDB" id="A0A0E9LVT0"/>
<dbReference type="GO" id="GO:0008270">
    <property type="term" value="F:zinc ion binding"/>
    <property type="evidence" value="ECO:0007669"/>
    <property type="project" value="TreeGrafter"/>
</dbReference>
<dbReference type="GO" id="GO:1900376">
    <property type="term" value="P:regulation of secondary metabolite biosynthetic process"/>
    <property type="evidence" value="ECO:0007669"/>
    <property type="project" value="TreeGrafter"/>
</dbReference>
<dbReference type="InterPro" id="IPR036390">
    <property type="entry name" value="WH_DNA-bd_sf"/>
</dbReference>
<keyword evidence="1" id="KW-0479">Metal-binding</keyword>
<keyword evidence="1" id="KW-0862">Zinc</keyword>
<dbReference type="PANTHER" id="PTHR33202">
    <property type="entry name" value="ZINC UPTAKE REGULATION PROTEIN"/>
    <property type="match status" value="1"/>
</dbReference>
<feature type="binding site" evidence="1">
    <location>
        <position position="99"/>
    </location>
    <ligand>
        <name>Zn(2+)</name>
        <dbReference type="ChEBI" id="CHEBI:29105"/>
    </ligand>
</feature>
<evidence type="ECO:0000313" key="3">
    <source>
        <dbReference type="EMBL" id="GAO29236.1"/>
    </source>
</evidence>
<evidence type="ECO:0000256" key="2">
    <source>
        <dbReference type="PIRSR" id="PIRSR602481-2"/>
    </source>
</evidence>
<dbReference type="STRING" id="1236989.JCM15548_11403"/>
<dbReference type="RefSeq" id="WP_062123289.1">
    <property type="nucleotide sequence ID" value="NZ_BAZW01000007.1"/>
</dbReference>
<comment type="caution">
    <text evidence="3">The sequence shown here is derived from an EMBL/GenBank/DDBJ whole genome shotgun (WGS) entry which is preliminary data.</text>
</comment>
<dbReference type="GO" id="GO:0045892">
    <property type="term" value="P:negative regulation of DNA-templated transcription"/>
    <property type="evidence" value="ECO:0007669"/>
    <property type="project" value="TreeGrafter"/>
</dbReference>
<dbReference type="PANTHER" id="PTHR33202:SF22">
    <property type="entry name" value="HYDROGEN PEROXIDE SENSITIVE REPRESSOR"/>
    <property type="match status" value="1"/>
</dbReference>
<dbReference type="EMBL" id="BAZW01000007">
    <property type="protein sequence ID" value="GAO29236.1"/>
    <property type="molecule type" value="Genomic_DNA"/>
</dbReference>
<dbReference type="GO" id="GO:0000976">
    <property type="term" value="F:transcription cis-regulatory region binding"/>
    <property type="evidence" value="ECO:0007669"/>
    <property type="project" value="TreeGrafter"/>
</dbReference>
<accession>A0A0E9LVT0</accession>
<proteinExistence type="predicted"/>
<organism evidence="3 4">
    <name type="scientific">Geofilum rubicundum JCM 15548</name>
    <dbReference type="NCBI Taxonomy" id="1236989"/>
    <lineage>
        <taxon>Bacteria</taxon>
        <taxon>Pseudomonadati</taxon>
        <taxon>Bacteroidota</taxon>
        <taxon>Bacteroidia</taxon>
        <taxon>Marinilabiliales</taxon>
        <taxon>Marinilabiliaceae</taxon>
        <taxon>Geofilum</taxon>
    </lineage>
</organism>
<gene>
    <name evidence="3" type="ORF">JCM15548_11403</name>
</gene>
<keyword evidence="2" id="KW-0408">Iron</keyword>
<sequence length="150" mass="17013">MVAKINEITSLLKDKGLNVTEIRRQLVALLWTPGSALTQKEIEEALEQELGSVDRVTLYRNLRLLMEKQVIHQIPMDAQTVKYKLAGAHKKVDHPHFHCSHCDKLLCMPQVKIEENMLPGGFVIQSSHLIIEGVCDLCNIPQKPEEPLKD</sequence>
<feature type="binding site" evidence="1">
    <location>
        <position position="138"/>
    </location>
    <ligand>
        <name>Zn(2+)</name>
        <dbReference type="ChEBI" id="CHEBI:29105"/>
    </ligand>
</feature>
<keyword evidence="4" id="KW-1185">Reference proteome</keyword>
<feature type="binding site" evidence="2">
    <location>
        <position position="114"/>
    </location>
    <ligand>
        <name>Fe cation</name>
        <dbReference type="ChEBI" id="CHEBI:24875"/>
    </ligand>
</feature>
<protein>
    <submittedName>
        <fullName evidence="3">Zinc uptake regulation protein ZUR</fullName>
    </submittedName>
</protein>
<comment type="cofactor">
    <cofactor evidence="2">
        <name>Mn(2+)</name>
        <dbReference type="ChEBI" id="CHEBI:29035"/>
    </cofactor>
    <cofactor evidence="2">
        <name>Fe(2+)</name>
        <dbReference type="ChEBI" id="CHEBI:29033"/>
    </cofactor>
    <text evidence="2">Binds 1 Mn(2+) or Fe(2+) ion per subunit.</text>
</comment>
<reference evidence="3 4" key="1">
    <citation type="journal article" date="2015" name="Microbes Environ.">
        <title>Distribution and evolution of nitrogen fixation genes in the phylum bacteroidetes.</title>
        <authorList>
            <person name="Inoue J."/>
            <person name="Oshima K."/>
            <person name="Suda W."/>
            <person name="Sakamoto M."/>
            <person name="Iino T."/>
            <person name="Noda S."/>
            <person name="Hongoh Y."/>
            <person name="Hattori M."/>
            <person name="Ohkuma M."/>
        </authorList>
    </citation>
    <scope>NUCLEOTIDE SEQUENCE [LARGE SCALE GENOMIC DNA]</scope>
    <source>
        <strain evidence="3">JCM 15548</strain>
    </source>
</reference>
<dbReference type="Pfam" id="PF01475">
    <property type="entry name" value="FUR"/>
    <property type="match status" value="1"/>
</dbReference>
<dbReference type="OrthoDB" id="594893at2"/>